<organism evidence="2 3">
    <name type="scientific">Agromyces allii</name>
    <dbReference type="NCBI Taxonomy" id="393607"/>
    <lineage>
        <taxon>Bacteria</taxon>
        <taxon>Bacillati</taxon>
        <taxon>Actinomycetota</taxon>
        <taxon>Actinomycetes</taxon>
        <taxon>Micrococcales</taxon>
        <taxon>Microbacteriaceae</taxon>
        <taxon>Agromyces</taxon>
    </lineage>
</organism>
<gene>
    <name evidence="2" type="ORF">GCM10009717_27160</name>
</gene>
<name>A0ABN2QW56_9MICO</name>
<keyword evidence="1" id="KW-0472">Membrane</keyword>
<protein>
    <recommendedName>
        <fullName evidence="4">LPXTG cell wall anchor domain-containing protein</fullName>
    </recommendedName>
</protein>
<dbReference type="Proteomes" id="UP001499954">
    <property type="component" value="Unassembled WGS sequence"/>
</dbReference>
<evidence type="ECO:0000313" key="3">
    <source>
        <dbReference type="Proteomes" id="UP001499954"/>
    </source>
</evidence>
<feature type="transmembrane region" description="Helical" evidence="1">
    <location>
        <begin position="36"/>
        <end position="58"/>
    </location>
</feature>
<comment type="caution">
    <text evidence="2">The sequence shown here is derived from an EMBL/GenBank/DDBJ whole genome shotgun (WGS) entry which is preliminary data.</text>
</comment>
<reference evidence="2 3" key="1">
    <citation type="journal article" date="2019" name="Int. J. Syst. Evol. Microbiol.">
        <title>The Global Catalogue of Microorganisms (GCM) 10K type strain sequencing project: providing services to taxonomists for standard genome sequencing and annotation.</title>
        <authorList>
            <consortium name="The Broad Institute Genomics Platform"/>
            <consortium name="The Broad Institute Genome Sequencing Center for Infectious Disease"/>
            <person name="Wu L."/>
            <person name="Ma J."/>
        </authorList>
    </citation>
    <scope>NUCLEOTIDE SEQUENCE [LARGE SCALE GENOMIC DNA]</scope>
    <source>
        <strain evidence="2 3">JCM 13584</strain>
    </source>
</reference>
<keyword evidence="3" id="KW-1185">Reference proteome</keyword>
<keyword evidence="1" id="KW-0812">Transmembrane</keyword>
<proteinExistence type="predicted"/>
<keyword evidence="1" id="KW-1133">Transmembrane helix</keyword>
<accession>A0ABN2QW56</accession>
<evidence type="ECO:0008006" key="4">
    <source>
        <dbReference type="Google" id="ProtNLM"/>
    </source>
</evidence>
<sequence length="66" mass="6720">MNFALIVLGALLTLSGAVWTLQGVGILGGSAMSGETLWAIVGPIVAVVGLALIGWGVARRRRSSKS</sequence>
<dbReference type="RefSeq" id="WP_157416428.1">
    <property type="nucleotide sequence ID" value="NZ_BAAAMK010000005.1"/>
</dbReference>
<evidence type="ECO:0000256" key="1">
    <source>
        <dbReference type="SAM" id="Phobius"/>
    </source>
</evidence>
<dbReference type="EMBL" id="BAAAMK010000005">
    <property type="protein sequence ID" value="GAA1959186.1"/>
    <property type="molecule type" value="Genomic_DNA"/>
</dbReference>
<evidence type="ECO:0000313" key="2">
    <source>
        <dbReference type="EMBL" id="GAA1959186.1"/>
    </source>
</evidence>